<comment type="caution">
    <text evidence="2">The sequence shown here is derived from an EMBL/GenBank/DDBJ whole genome shotgun (WGS) entry which is preliminary data.</text>
</comment>
<dbReference type="PANTHER" id="PTHR21359">
    <property type="entry name" value="DUF5577 DOMAIN-CONTAINING PROTEIN"/>
    <property type="match status" value="1"/>
</dbReference>
<dbReference type="Pfam" id="PF18017">
    <property type="entry name" value="SAM_4"/>
    <property type="match status" value="1"/>
</dbReference>
<feature type="domain" description="Retrovirus-related Pol polyprotein from transposon TNT 1-94-like beta-barrel" evidence="1">
    <location>
        <begin position="231"/>
        <end position="315"/>
    </location>
</feature>
<dbReference type="Gene3D" id="1.10.150.50">
    <property type="entry name" value="Transcription Factor, Ets-1"/>
    <property type="match status" value="1"/>
</dbReference>
<dbReference type="SUPFAM" id="SSF47769">
    <property type="entry name" value="SAM/Pointed domain"/>
    <property type="match status" value="1"/>
</dbReference>
<dbReference type="Proteomes" id="UP001159363">
    <property type="component" value="Chromosome 13"/>
</dbReference>
<dbReference type="PANTHER" id="PTHR21359:SF1">
    <property type="entry name" value="DUF5577 DOMAIN-CONTAINING PROTEIN"/>
    <property type="match status" value="1"/>
</dbReference>
<accession>A0ABQ9G7J5</accession>
<name>A0ABQ9G7J5_9NEOP</name>
<dbReference type="InterPro" id="IPR054722">
    <property type="entry name" value="PolX-like_BBD"/>
</dbReference>
<dbReference type="InterPro" id="IPR013761">
    <property type="entry name" value="SAM/pointed_sf"/>
</dbReference>
<gene>
    <name evidence="2" type="ORF">PR048_029926</name>
</gene>
<reference evidence="2 3" key="1">
    <citation type="submission" date="2023-02" db="EMBL/GenBank/DDBJ databases">
        <title>LHISI_Scaffold_Assembly.</title>
        <authorList>
            <person name="Stuart O.P."/>
            <person name="Cleave R."/>
            <person name="Magrath M.J.L."/>
            <person name="Mikheyev A.S."/>
        </authorList>
    </citation>
    <scope>NUCLEOTIDE SEQUENCE [LARGE SCALE GENOMIC DNA]</scope>
    <source>
        <strain evidence="2">Daus_M_001</strain>
        <tissue evidence="2">Leg muscle</tissue>
    </source>
</reference>
<protein>
    <recommendedName>
        <fullName evidence="1">Retrovirus-related Pol polyprotein from transposon TNT 1-94-like beta-barrel domain-containing protein</fullName>
    </recommendedName>
</protein>
<evidence type="ECO:0000313" key="2">
    <source>
        <dbReference type="EMBL" id="KAJ8868410.1"/>
    </source>
</evidence>
<dbReference type="Pfam" id="PF14223">
    <property type="entry name" value="Retrotran_gag_2"/>
    <property type="match status" value="1"/>
</dbReference>
<dbReference type="EMBL" id="JARBHB010000014">
    <property type="protein sequence ID" value="KAJ8868410.1"/>
    <property type="molecule type" value="Genomic_DNA"/>
</dbReference>
<evidence type="ECO:0000259" key="1">
    <source>
        <dbReference type="Pfam" id="PF22936"/>
    </source>
</evidence>
<sequence>MKTCLECDGLYELVDGSAVKPKHGVEGYKAQLDKWIKVNSKAKKIIILALDTKPLFRVAGCDSAKEVWTKLQQIYDVQPEENTDLLRRKFHNIGWDPSGGVQGHLAKIYDIQTKTILLNKPTDEGDLCARLLQALPRDYDNVYVTWHDLSGDEKTWYKLQKQLWNHEILIRDRIKRHSCSKVGHLSKTCIVCFRCKNKVHKSNECPSNNDKHSEMLSCSNIKLDGLDCDEWLIDSGASHHVTNRRDWYVTFSYFNFPKKTSCAHQGVQIDAIGRGRINVKNFGGYSWSVKYFEDIWYCPDNKCSLFSVCKAGNKGIDKSINNNGKIWTFSKDKRVMASKEEEIGVKLDNYPCESCVLGNQDDAESTNEDEETGSSCGRTYSLRDRTGIRKSVRYNAISLFLEEEVPVNYEDSIIHKNAPDWKIVMDEETNSLLKKQTWQLVTPPPKCRIVDNRWVYNIKTNSQNQVTRYKARILGSLKSAMDLIKKLGCCFELTCSEVDYYLGLQIKRKASSIEINHSAYVEMVLRKFGMEDCNPLSLPIEPGWTPGNPPLAENVGNYREIVGSLNYLVAGTQPDLAYAFNVGSRVQDKPTNAHSGMWLKFFTNAGIPESVSASYANKFAENRIKRDMIKDLTKDILRDMGVDCMGDIIAILRHAKEVYDE</sequence>
<proteinExistence type="predicted"/>
<dbReference type="InterPro" id="IPR039161">
    <property type="entry name" value="C19orf47-like"/>
</dbReference>
<evidence type="ECO:0000313" key="3">
    <source>
        <dbReference type="Proteomes" id="UP001159363"/>
    </source>
</evidence>
<dbReference type="Pfam" id="PF22936">
    <property type="entry name" value="Pol_BBD"/>
    <property type="match status" value="1"/>
</dbReference>
<keyword evidence="3" id="KW-1185">Reference proteome</keyword>
<organism evidence="2 3">
    <name type="scientific">Dryococelus australis</name>
    <dbReference type="NCBI Taxonomy" id="614101"/>
    <lineage>
        <taxon>Eukaryota</taxon>
        <taxon>Metazoa</taxon>
        <taxon>Ecdysozoa</taxon>
        <taxon>Arthropoda</taxon>
        <taxon>Hexapoda</taxon>
        <taxon>Insecta</taxon>
        <taxon>Pterygota</taxon>
        <taxon>Neoptera</taxon>
        <taxon>Polyneoptera</taxon>
        <taxon>Phasmatodea</taxon>
        <taxon>Verophasmatodea</taxon>
        <taxon>Anareolatae</taxon>
        <taxon>Phasmatidae</taxon>
        <taxon>Eurycanthinae</taxon>
        <taxon>Dryococelus</taxon>
    </lineage>
</organism>
<feature type="non-terminal residue" evidence="2">
    <location>
        <position position="661"/>
    </location>
</feature>